<dbReference type="EMBL" id="LUGG01000014">
    <property type="protein sequence ID" value="OBZ70359.1"/>
    <property type="molecule type" value="Genomic_DNA"/>
</dbReference>
<evidence type="ECO:0000313" key="2">
    <source>
        <dbReference type="Proteomes" id="UP000092993"/>
    </source>
</evidence>
<comment type="caution">
    <text evidence="1">The sequence shown here is derived from an EMBL/GenBank/DDBJ whole genome shotgun (WGS) entry which is preliminary data.</text>
</comment>
<protein>
    <submittedName>
        <fullName evidence="1">Uncharacterized protein</fullName>
    </submittedName>
</protein>
<name>A0A1C7M1X8_GRIFR</name>
<keyword evidence="2" id="KW-1185">Reference proteome</keyword>
<accession>A0A1C7M1X8</accession>
<proteinExistence type="predicted"/>
<reference evidence="1 2" key="1">
    <citation type="submission" date="2016-03" db="EMBL/GenBank/DDBJ databases">
        <title>Whole genome sequencing of Grifola frondosa 9006-11.</title>
        <authorList>
            <person name="Min B."/>
            <person name="Park H."/>
            <person name="Kim J.-G."/>
            <person name="Cho H."/>
            <person name="Oh Y.-L."/>
            <person name="Kong W.-S."/>
            <person name="Choi I.-G."/>
        </authorList>
    </citation>
    <scope>NUCLEOTIDE SEQUENCE [LARGE SCALE GENOMIC DNA]</scope>
    <source>
        <strain evidence="1 2">9006-11</strain>
    </source>
</reference>
<dbReference type="AlphaFoldDB" id="A0A1C7M1X8"/>
<dbReference type="Proteomes" id="UP000092993">
    <property type="component" value="Unassembled WGS sequence"/>
</dbReference>
<sequence>MSNLDSARIFCTRCLSPQDTRCISAGHICCQGSVTDTPAPRSFRIGYPELLLEGGEYSTAVMQKVEAMQVTRDISQVSLF</sequence>
<organism evidence="1 2">
    <name type="scientific">Grifola frondosa</name>
    <name type="common">Maitake</name>
    <name type="synonym">Polyporus frondosus</name>
    <dbReference type="NCBI Taxonomy" id="5627"/>
    <lineage>
        <taxon>Eukaryota</taxon>
        <taxon>Fungi</taxon>
        <taxon>Dikarya</taxon>
        <taxon>Basidiomycota</taxon>
        <taxon>Agaricomycotina</taxon>
        <taxon>Agaricomycetes</taxon>
        <taxon>Polyporales</taxon>
        <taxon>Grifolaceae</taxon>
        <taxon>Grifola</taxon>
    </lineage>
</organism>
<gene>
    <name evidence="1" type="ORF">A0H81_09825</name>
</gene>
<evidence type="ECO:0000313" key="1">
    <source>
        <dbReference type="EMBL" id="OBZ70359.1"/>
    </source>
</evidence>